<evidence type="ECO:0000313" key="4">
    <source>
        <dbReference type="EMBL" id="MBI6120787.1"/>
    </source>
</evidence>
<feature type="domain" description="Integrase catalytic" evidence="3">
    <location>
        <begin position="196"/>
        <end position="357"/>
    </location>
</feature>
<dbReference type="InterPro" id="IPR025948">
    <property type="entry name" value="HTH-like_dom"/>
</dbReference>
<comment type="caution">
    <text evidence="5">The sequence shown here is derived from an EMBL/GenBank/DDBJ whole genome shotgun (WGS) entry which is preliminary data.</text>
</comment>
<evidence type="ECO:0000259" key="3">
    <source>
        <dbReference type="PROSITE" id="PS50994"/>
    </source>
</evidence>
<dbReference type="InterPro" id="IPR012337">
    <property type="entry name" value="RNaseH-like_sf"/>
</dbReference>
<dbReference type="EMBL" id="JAEHNY010000010">
    <property type="protein sequence ID" value="MBI6120787.1"/>
    <property type="molecule type" value="Genomic_DNA"/>
</dbReference>
<proteinExistence type="predicted"/>
<organism evidence="5 6">
    <name type="scientific">Salegentibacter maritimus</name>
    <dbReference type="NCBI Taxonomy" id="2794347"/>
    <lineage>
        <taxon>Bacteria</taxon>
        <taxon>Pseudomonadati</taxon>
        <taxon>Bacteroidota</taxon>
        <taxon>Flavobacteriia</taxon>
        <taxon>Flavobacteriales</taxon>
        <taxon>Flavobacteriaceae</taxon>
        <taxon>Salegentibacter</taxon>
    </lineage>
</organism>
<keyword evidence="1" id="KW-0175">Coiled coil</keyword>
<dbReference type="Pfam" id="PF01527">
    <property type="entry name" value="HTH_Tnp_1"/>
    <property type="match status" value="1"/>
</dbReference>
<dbReference type="Pfam" id="PF13276">
    <property type="entry name" value="HTH_21"/>
    <property type="match status" value="1"/>
</dbReference>
<gene>
    <name evidence="4" type="ORF">I6U50_12225</name>
    <name evidence="5" type="ORF">I6U50_13370</name>
</gene>
<dbReference type="SUPFAM" id="SSF53098">
    <property type="entry name" value="Ribonuclease H-like"/>
    <property type="match status" value="1"/>
</dbReference>
<protein>
    <submittedName>
        <fullName evidence="5">IS3 family transposase</fullName>
    </submittedName>
</protein>
<dbReference type="EMBL" id="JAEHNY010000012">
    <property type="protein sequence ID" value="MBI6121013.1"/>
    <property type="molecule type" value="Genomic_DNA"/>
</dbReference>
<dbReference type="InterPro" id="IPR001584">
    <property type="entry name" value="Integrase_cat-core"/>
</dbReference>
<dbReference type="InterPro" id="IPR036397">
    <property type="entry name" value="RNaseH_sf"/>
</dbReference>
<dbReference type="Proteomes" id="UP000635665">
    <property type="component" value="Unassembled WGS sequence"/>
</dbReference>
<dbReference type="Gene3D" id="3.30.420.10">
    <property type="entry name" value="Ribonuclease H-like superfamily/Ribonuclease H"/>
    <property type="match status" value="1"/>
</dbReference>
<dbReference type="PROSITE" id="PS50994">
    <property type="entry name" value="INTEGRASE"/>
    <property type="match status" value="1"/>
</dbReference>
<dbReference type="SUPFAM" id="SSF46689">
    <property type="entry name" value="Homeodomain-like"/>
    <property type="match status" value="1"/>
</dbReference>
<dbReference type="InterPro" id="IPR048020">
    <property type="entry name" value="Transpos_IS3"/>
</dbReference>
<feature type="region of interest" description="Disordered" evidence="2">
    <location>
        <begin position="357"/>
        <end position="377"/>
    </location>
</feature>
<name>A0ABS0TJ11_9FLAO</name>
<dbReference type="PANTHER" id="PTHR47515">
    <property type="entry name" value="LOW CALCIUM RESPONSE LOCUS PROTEIN T"/>
    <property type="match status" value="1"/>
</dbReference>
<dbReference type="InterPro" id="IPR002514">
    <property type="entry name" value="Transposase_8"/>
</dbReference>
<evidence type="ECO:0000313" key="5">
    <source>
        <dbReference type="EMBL" id="MBI6121013.1"/>
    </source>
</evidence>
<dbReference type="Pfam" id="PF13683">
    <property type="entry name" value="rve_3"/>
    <property type="match status" value="1"/>
</dbReference>
<evidence type="ECO:0000313" key="6">
    <source>
        <dbReference type="Proteomes" id="UP000635665"/>
    </source>
</evidence>
<keyword evidence="6" id="KW-1185">Reference proteome</keyword>
<dbReference type="NCBIfam" id="NF033516">
    <property type="entry name" value="transpos_IS3"/>
    <property type="match status" value="1"/>
</dbReference>
<evidence type="ECO:0000256" key="1">
    <source>
        <dbReference type="SAM" id="Coils"/>
    </source>
</evidence>
<dbReference type="PANTHER" id="PTHR47515:SF2">
    <property type="entry name" value="INTEGRASE CORE DOMAIN PROTEIN"/>
    <property type="match status" value="1"/>
</dbReference>
<dbReference type="RefSeq" id="WP_198639025.1">
    <property type="nucleotide sequence ID" value="NZ_JAEHNY010000010.1"/>
</dbReference>
<sequence>MKKSRYSPQQIAKILKEFDNGKTAVEISREYGISTAAFYKWRERYGGMNGKELKRLKDLEEENRRLKQMYANLSLDHQIAKEIIEKKPLKPCRKRTIAKELTRYGISRACRVLNMSKSVFYYRPIPKDDTAIEEALQQKAKEHSEEGFWMAYDRLRSEGKPWNHKRVYRVYKKLGLNLRRKVKKRLPARVKEPLEAPIAPNRCWSIDFVTDVLENKRRFRGLTVIDDYNREALHIEIDFSLPSKRVVWVLNHLINRRGKPKKIRMDNGPEFVAKIASEWSQMQEIDFQYIQPGKPTQNAFIERFNGTYRRGVLNKYLFEDLNQVREQTETWMEDYNNVRPHNALGKMAPVAYAKTHSPVGTDRRMKNDIFGQSSSSN</sequence>
<accession>A0ABS0TJ11</accession>
<dbReference type="InterPro" id="IPR009057">
    <property type="entry name" value="Homeodomain-like_sf"/>
</dbReference>
<evidence type="ECO:0000256" key="2">
    <source>
        <dbReference type="SAM" id="MobiDB-lite"/>
    </source>
</evidence>
<reference evidence="5 6" key="1">
    <citation type="submission" date="2020-12" db="EMBL/GenBank/DDBJ databases">
        <title>Salegentibacter orientalis sp. nov., isolated from costal sediment.</title>
        <authorList>
            <person name="Lian F.-B."/>
        </authorList>
    </citation>
    <scope>NUCLEOTIDE SEQUENCE [LARGE SCALE GENOMIC DNA]</scope>
    <source>
        <strain evidence="5 6">F60176</strain>
    </source>
</reference>
<feature type="coiled-coil region" evidence="1">
    <location>
        <begin position="49"/>
        <end position="76"/>
    </location>
</feature>